<keyword evidence="7" id="KW-1185">Reference proteome</keyword>
<dbReference type="InterPro" id="IPR019775">
    <property type="entry name" value="WD40_repeat_CS"/>
</dbReference>
<dbReference type="InterPro" id="IPR015048">
    <property type="entry name" value="DUF1899"/>
</dbReference>
<protein>
    <recommendedName>
        <fullName evidence="4">Coronin</fullName>
    </recommendedName>
</protein>
<dbReference type="OMA" id="YPPILMH"/>
<dbReference type="GeneID" id="20716250"/>
<dbReference type="AlphaFoldDB" id="J4DQ37"/>
<dbReference type="STRING" id="869250.J4DQ37"/>
<comment type="similarity">
    <text evidence="4">Belongs to the WD repeat coronin family.</text>
</comment>
<dbReference type="eggNOG" id="KOG0303">
    <property type="taxonomic scope" value="Eukaryota"/>
</dbReference>
<sequence>MGCIKLKNIFGEHWKQSYRDLKISPKPTQSGGLASSTTHVAFPWDVGSGGIVSVVDINNFDRNPPVMKLTGHTGSILDMDFNRFHENIIASSSDDFSVKIWDISNVQSNELNEAMFTLNGHRMKVTNIKWNPCVDFGLLTTSFDCSAKVWYVQFFLPFIRDASTGNEFFSVSINEHPSSCSWTPAGDKILVATKDSNVSLIDPRSGKSCDKFKAHDSNKLTCALWLGGSYGNDHILTTGFLNNKVRQLRVWDSRKTDTHLISHEIDSSPSPLIPHWDPHTGILTIASKGDLTVRIFQYMEGELSRAGEFKATGSLKSFCMVPTQVCDRTKCELGRFLFNTDCKQINATSLYIIRRSSSTTMSDLYAEPFENKKYAMADWMAGYERHSVFPSIFKKKCADMVKDKDAGCKFREISKAIHDCNVRFGSNFNNPEFVPVLEQLRDSISDLIKTIKI</sequence>
<accession>J4DQ37</accession>
<dbReference type="PANTHER" id="PTHR10856:SF0">
    <property type="entry name" value="CORONIN"/>
    <property type="match status" value="1"/>
</dbReference>
<feature type="repeat" description="WD" evidence="3">
    <location>
        <begin position="118"/>
        <end position="150"/>
    </location>
</feature>
<keyword evidence="1 3" id="KW-0853">WD repeat</keyword>
<dbReference type="InterPro" id="IPR036322">
    <property type="entry name" value="WD40_repeat_dom_sf"/>
</dbReference>
<keyword evidence="2 4" id="KW-0677">Repeat</keyword>
<dbReference type="RefSeq" id="XP_009692075.1">
    <property type="nucleotide sequence ID" value="XM_009693780.1"/>
</dbReference>
<gene>
    <name evidence="6" type="ORF">TOT_040000156</name>
</gene>
<name>J4DQ37_THEOR</name>
<evidence type="ECO:0000256" key="3">
    <source>
        <dbReference type="PROSITE-ProRule" id="PRU00221"/>
    </source>
</evidence>
<evidence type="ECO:0000256" key="4">
    <source>
        <dbReference type="RuleBase" id="RU280818"/>
    </source>
</evidence>
<dbReference type="GO" id="GO:0051015">
    <property type="term" value="F:actin filament binding"/>
    <property type="evidence" value="ECO:0007669"/>
    <property type="project" value="TreeGrafter"/>
</dbReference>
<organism evidence="6 7">
    <name type="scientific">Theileria orientalis strain Shintoku</name>
    <dbReference type="NCBI Taxonomy" id="869250"/>
    <lineage>
        <taxon>Eukaryota</taxon>
        <taxon>Sar</taxon>
        <taxon>Alveolata</taxon>
        <taxon>Apicomplexa</taxon>
        <taxon>Aconoidasida</taxon>
        <taxon>Piroplasmida</taxon>
        <taxon>Theileriidae</taxon>
        <taxon>Theileria</taxon>
    </lineage>
</organism>
<evidence type="ECO:0000259" key="5">
    <source>
        <dbReference type="SMART" id="SM01166"/>
    </source>
</evidence>
<dbReference type="PROSITE" id="PS00678">
    <property type="entry name" value="WD_REPEATS_1"/>
    <property type="match status" value="1"/>
</dbReference>
<dbReference type="Pfam" id="PF08953">
    <property type="entry name" value="DUF1899"/>
    <property type="match status" value="1"/>
</dbReference>
<dbReference type="SMART" id="SM01167">
    <property type="entry name" value="DUF1900"/>
    <property type="match status" value="1"/>
</dbReference>
<evidence type="ECO:0000256" key="2">
    <source>
        <dbReference type="ARBA" id="ARBA00022737"/>
    </source>
</evidence>
<feature type="repeat" description="WD" evidence="3">
    <location>
        <begin position="69"/>
        <end position="111"/>
    </location>
</feature>
<dbReference type="SMART" id="SM00320">
    <property type="entry name" value="WD40"/>
    <property type="match status" value="4"/>
</dbReference>
<evidence type="ECO:0000256" key="1">
    <source>
        <dbReference type="ARBA" id="ARBA00022574"/>
    </source>
</evidence>
<feature type="domain" description="DUF1899" evidence="5">
    <location>
        <begin position="1"/>
        <end position="61"/>
    </location>
</feature>
<dbReference type="Pfam" id="PF00400">
    <property type="entry name" value="WD40"/>
    <property type="match status" value="2"/>
</dbReference>
<dbReference type="InterPro" id="IPR015505">
    <property type="entry name" value="Coronin"/>
</dbReference>
<dbReference type="PROSITE" id="PS50294">
    <property type="entry name" value="WD_REPEATS_REGION"/>
    <property type="match status" value="1"/>
</dbReference>
<dbReference type="VEuPathDB" id="PiroplasmaDB:TOT_040000156"/>
<dbReference type="EMBL" id="AP011949">
    <property type="protein sequence ID" value="BAM41774.1"/>
    <property type="molecule type" value="Genomic_DNA"/>
</dbReference>
<dbReference type="KEGG" id="tot:TOT_040000156"/>
<dbReference type="OrthoDB" id="1850764at2759"/>
<dbReference type="SUPFAM" id="SSF50978">
    <property type="entry name" value="WD40 repeat-like"/>
    <property type="match status" value="1"/>
</dbReference>
<dbReference type="InterPro" id="IPR001680">
    <property type="entry name" value="WD40_rpt"/>
</dbReference>
<dbReference type="InterPro" id="IPR015943">
    <property type="entry name" value="WD40/YVTN_repeat-like_dom_sf"/>
</dbReference>
<dbReference type="SMART" id="SM01166">
    <property type="entry name" value="DUF1899"/>
    <property type="match status" value="1"/>
</dbReference>
<evidence type="ECO:0000313" key="7">
    <source>
        <dbReference type="Proteomes" id="UP000003786"/>
    </source>
</evidence>
<evidence type="ECO:0000313" key="6">
    <source>
        <dbReference type="EMBL" id="BAM41774.1"/>
    </source>
</evidence>
<dbReference type="PANTHER" id="PTHR10856">
    <property type="entry name" value="CORONIN"/>
    <property type="match status" value="1"/>
</dbReference>
<dbReference type="Proteomes" id="UP000003786">
    <property type="component" value="Chromosome 4"/>
</dbReference>
<dbReference type="GO" id="GO:0007015">
    <property type="term" value="P:actin filament organization"/>
    <property type="evidence" value="ECO:0007669"/>
    <property type="project" value="TreeGrafter"/>
</dbReference>
<reference evidence="6 7" key="1">
    <citation type="journal article" date="2012" name="MBio">
        <title>Comparative genome analysis of three eukaryotic parasites with differing abilities to transform leukocytes reveals key mediators of Theileria-induced leukocyte transformation.</title>
        <authorList>
            <person name="Hayashida K."/>
            <person name="Hara Y."/>
            <person name="Abe T."/>
            <person name="Yamasaki C."/>
            <person name="Toyoda A."/>
            <person name="Kosuge T."/>
            <person name="Suzuki Y."/>
            <person name="Sato Y."/>
            <person name="Kawashima S."/>
            <person name="Katayama T."/>
            <person name="Wakaguri H."/>
            <person name="Inoue N."/>
            <person name="Homma K."/>
            <person name="Tada-Umezaki M."/>
            <person name="Yagi Y."/>
            <person name="Fujii Y."/>
            <person name="Habara T."/>
            <person name="Kanehisa M."/>
            <person name="Watanabe H."/>
            <person name="Ito K."/>
            <person name="Gojobori T."/>
            <person name="Sugawara H."/>
            <person name="Imanishi T."/>
            <person name="Weir W."/>
            <person name="Gardner M."/>
            <person name="Pain A."/>
            <person name="Shiels B."/>
            <person name="Hattori M."/>
            <person name="Nene V."/>
            <person name="Sugimoto C."/>
        </authorList>
    </citation>
    <scope>NUCLEOTIDE SEQUENCE [LARGE SCALE GENOMIC DNA]</scope>
    <source>
        <strain evidence="6 7">Shintoku</strain>
    </source>
</reference>
<proteinExistence type="inferred from homology"/>
<dbReference type="Gene3D" id="2.130.10.10">
    <property type="entry name" value="YVTN repeat-like/Quinoprotein amine dehydrogenase"/>
    <property type="match status" value="1"/>
</dbReference>
<dbReference type="PROSITE" id="PS50082">
    <property type="entry name" value="WD_REPEATS_2"/>
    <property type="match status" value="2"/>
</dbReference>